<comment type="caution">
    <text evidence="8">Lacks conserved residue(s) required for the propagation of feature annotation.</text>
</comment>
<feature type="region of interest" description="LID" evidence="8">
    <location>
        <begin position="125"/>
        <end position="162"/>
    </location>
</feature>
<feature type="binding site" evidence="8">
    <location>
        <position position="96"/>
    </location>
    <ligand>
        <name>AMP</name>
        <dbReference type="ChEBI" id="CHEBI:456215"/>
    </ligand>
</feature>
<dbReference type="FunFam" id="3.40.50.300:FF:000106">
    <property type="entry name" value="Adenylate kinase mitochondrial"/>
    <property type="match status" value="1"/>
</dbReference>
<dbReference type="RefSeq" id="XP_011209244.1">
    <property type="nucleotide sequence ID" value="XM_011210942.3"/>
</dbReference>
<dbReference type="Pfam" id="PF05191">
    <property type="entry name" value="ADK_lid"/>
    <property type="match status" value="1"/>
</dbReference>
<feature type="binding site" evidence="8">
    <location>
        <begin position="62"/>
        <end position="64"/>
    </location>
    <ligand>
        <name>AMP</name>
        <dbReference type="ChEBI" id="CHEBI:456215"/>
    </ligand>
</feature>
<dbReference type="NCBIfam" id="TIGR01351">
    <property type="entry name" value="adk"/>
    <property type="match status" value="1"/>
</dbReference>
<comment type="domain">
    <text evidence="8">Consists of three domains, a large central CORE domain and two small peripheral domains, NMPbind and LID, which undergo movements during catalysis. The LID domain closes over the site of phosphoryl transfer upon GTP binding. Assembling and dissambling the active center during each catalytic cycle provides an effective means to prevent GTP hydrolysis.</text>
</comment>
<dbReference type="GO" id="GO:0005525">
    <property type="term" value="F:GTP binding"/>
    <property type="evidence" value="ECO:0007669"/>
    <property type="project" value="UniProtKB-KW"/>
</dbReference>
<reference evidence="10" key="1">
    <citation type="journal article" date="2014" name="BMC Genomics">
        <title>Characterizing the developmental transcriptome of the oriental fruit fly, Bactrocera dorsalis (Diptera: Tephritidae) through comparative genomic analysis with Drosophila melanogaster utilizing modENCODE datasets.</title>
        <authorList>
            <person name="Geib S.M."/>
            <person name="Calla B."/>
            <person name="Hall B."/>
            <person name="Hou S."/>
            <person name="Manoukis N.C."/>
        </authorList>
    </citation>
    <scope>NUCLEOTIDE SEQUENCE</scope>
    <source>
        <strain evidence="10">Punador</strain>
    </source>
</reference>
<organism evidence="10">
    <name type="scientific">Bactrocera dorsalis</name>
    <name type="common">Oriental fruit fly</name>
    <name type="synonym">Dacus dorsalis</name>
    <dbReference type="NCBI Taxonomy" id="27457"/>
    <lineage>
        <taxon>Eukaryota</taxon>
        <taxon>Metazoa</taxon>
        <taxon>Ecdysozoa</taxon>
        <taxon>Arthropoda</taxon>
        <taxon>Hexapoda</taxon>
        <taxon>Insecta</taxon>
        <taxon>Pterygota</taxon>
        <taxon>Neoptera</taxon>
        <taxon>Endopterygota</taxon>
        <taxon>Diptera</taxon>
        <taxon>Brachycera</taxon>
        <taxon>Muscomorpha</taxon>
        <taxon>Tephritoidea</taxon>
        <taxon>Tephritidae</taxon>
        <taxon>Bactrocera</taxon>
        <taxon>Bactrocera</taxon>
    </lineage>
</organism>
<evidence type="ECO:0000256" key="1">
    <source>
        <dbReference type="ARBA" id="ARBA00004305"/>
    </source>
</evidence>
<keyword evidence="6 8" id="KW-0496">Mitochondrion</keyword>
<dbReference type="EC" id="2.7.4.10" evidence="8"/>
<dbReference type="GeneID" id="105230259"/>
<dbReference type="OMA" id="TIAHFST"/>
<dbReference type="RefSeq" id="XP_011209243.1">
    <property type="nucleotide sequence ID" value="XM_011210941.3"/>
</dbReference>
<dbReference type="SUPFAM" id="SSF52540">
    <property type="entry name" value="P-loop containing nucleoside triphosphate hydrolases"/>
    <property type="match status" value="1"/>
</dbReference>
<comment type="similarity">
    <text evidence="8">Belongs to the adenylate kinase family. AK3 subfamily.</text>
</comment>
<dbReference type="InterPro" id="IPR033690">
    <property type="entry name" value="Adenylat_kinase_CS"/>
</dbReference>
<dbReference type="InterPro" id="IPR028586">
    <property type="entry name" value="AK3/Ak4_mitochondrial"/>
</dbReference>
<feature type="region of interest" description="NMPbind" evidence="8">
    <location>
        <begin position="35"/>
        <end position="64"/>
    </location>
</feature>
<feature type="binding site" evidence="8">
    <location>
        <begin position="135"/>
        <end position="136"/>
    </location>
    <ligand>
        <name>GTP</name>
        <dbReference type="ChEBI" id="CHEBI:37565"/>
    </ligand>
</feature>
<evidence type="ECO:0000313" key="14">
    <source>
        <dbReference type="RefSeq" id="XP_011209244.1"/>
    </source>
</evidence>
<dbReference type="CTD" id="50808"/>
<name>A0A034WWK5_BACDO</name>
<dbReference type="EMBL" id="GAKP01000774">
    <property type="protein sequence ID" value="JAC58178.1"/>
    <property type="molecule type" value="Transcribed_RNA"/>
</dbReference>
<comment type="catalytic activity">
    <reaction evidence="8">
        <text>a ribonucleoside 5'-triphosphate + AMP = a ribonucleoside 5'-diphosphate + ADP</text>
        <dbReference type="Rhea" id="RHEA:13749"/>
        <dbReference type="ChEBI" id="CHEBI:57930"/>
        <dbReference type="ChEBI" id="CHEBI:61557"/>
        <dbReference type="ChEBI" id="CHEBI:456215"/>
        <dbReference type="ChEBI" id="CHEBI:456216"/>
        <dbReference type="EC" id="2.7.4.10"/>
    </reaction>
</comment>
<feature type="binding site" evidence="8">
    <location>
        <position position="41"/>
    </location>
    <ligand>
        <name>AMP</name>
        <dbReference type="ChEBI" id="CHEBI:456215"/>
    </ligand>
</feature>
<evidence type="ECO:0000313" key="10">
    <source>
        <dbReference type="EMBL" id="JAC58178.1"/>
    </source>
</evidence>
<evidence type="ECO:0000313" key="13">
    <source>
        <dbReference type="RefSeq" id="XP_011209243.1"/>
    </source>
</evidence>
<evidence type="ECO:0000256" key="8">
    <source>
        <dbReference type="HAMAP-Rule" id="MF_03169"/>
    </source>
</evidence>
<dbReference type="OrthoDB" id="439792at2759"/>
<dbReference type="Proteomes" id="UP001652620">
    <property type="component" value="Chromosome 2"/>
</dbReference>
<dbReference type="Gene3D" id="3.40.50.300">
    <property type="entry name" value="P-loop containing nucleotide triphosphate hydrolases"/>
    <property type="match status" value="1"/>
</dbReference>
<dbReference type="HAMAP" id="MF_03169">
    <property type="entry name" value="Adenylate_kinase_AK3"/>
    <property type="match status" value="1"/>
</dbReference>
<dbReference type="RefSeq" id="XP_011209242.1">
    <property type="nucleotide sequence ID" value="XM_011210940.3"/>
</dbReference>
<feature type="binding site" evidence="8">
    <location>
        <position position="199"/>
    </location>
    <ligand>
        <name>GTP</name>
        <dbReference type="ChEBI" id="CHEBI:37565"/>
    </ligand>
</feature>
<dbReference type="GO" id="GO:0005759">
    <property type="term" value="C:mitochondrial matrix"/>
    <property type="evidence" value="ECO:0007669"/>
    <property type="project" value="UniProtKB-SubCell"/>
</dbReference>
<evidence type="ECO:0000256" key="6">
    <source>
        <dbReference type="ARBA" id="ARBA00023128"/>
    </source>
</evidence>
<evidence type="ECO:0000256" key="5">
    <source>
        <dbReference type="ARBA" id="ARBA00022777"/>
    </source>
</evidence>
<keyword evidence="3 8" id="KW-0808">Transferase</keyword>
<evidence type="ECO:0000259" key="9">
    <source>
        <dbReference type="Pfam" id="PF05191"/>
    </source>
</evidence>
<evidence type="ECO:0000256" key="2">
    <source>
        <dbReference type="ARBA" id="ARBA00022553"/>
    </source>
</evidence>
<feature type="domain" description="Adenylate kinase active site lid" evidence="9">
    <location>
        <begin position="126"/>
        <end position="161"/>
    </location>
</feature>
<keyword evidence="4 8" id="KW-0547">Nucleotide-binding</keyword>
<dbReference type="CDD" id="cd01428">
    <property type="entry name" value="ADK"/>
    <property type="match status" value="1"/>
</dbReference>
<comment type="function">
    <text evidence="8">Involved in maintaining the homeostasis of cellular nucleotides by catalyzing the interconversion of nucleoside phosphates. Has GTP:AMP phosphotransferase and ITP:AMP phosphotransferase activities.</text>
</comment>
<dbReference type="InterPro" id="IPR006259">
    <property type="entry name" value="Adenyl_kin_sub"/>
</dbReference>
<evidence type="ECO:0000256" key="4">
    <source>
        <dbReference type="ARBA" id="ARBA00022741"/>
    </source>
</evidence>
<dbReference type="SMR" id="A0A034WWK5"/>
<dbReference type="InterPro" id="IPR007862">
    <property type="entry name" value="Adenylate_kinase_lid-dom"/>
</dbReference>
<reference evidence="12 13" key="2">
    <citation type="submission" date="2022-04" db="UniProtKB">
        <authorList>
            <consortium name="RefSeq"/>
        </authorList>
    </citation>
    <scope>IDENTIFICATION</scope>
    <source>
        <strain evidence="12 13">Punador</strain>
    </source>
</reference>
<dbReference type="GO" id="GO:0005524">
    <property type="term" value="F:ATP binding"/>
    <property type="evidence" value="ECO:0007669"/>
    <property type="project" value="InterPro"/>
</dbReference>
<evidence type="ECO:0000313" key="11">
    <source>
        <dbReference type="Proteomes" id="UP001652620"/>
    </source>
</evidence>
<comment type="subunit">
    <text evidence="8">Monomer.</text>
</comment>
<feature type="binding site" evidence="8">
    <location>
        <position position="159"/>
    </location>
    <ligand>
        <name>AMP</name>
        <dbReference type="ChEBI" id="CHEBI:456215"/>
    </ligand>
</feature>
<dbReference type="GO" id="GO:0046899">
    <property type="term" value="F:nucleoside triphosphate adenylate kinase activity"/>
    <property type="evidence" value="ECO:0007669"/>
    <property type="project" value="UniProtKB-UniRule"/>
</dbReference>
<protein>
    <recommendedName>
        <fullName evidence="8">GTP:AMP phosphotransferase, mitochondrial</fullName>
        <ecNumber evidence="8">2.7.4.10</ecNumber>
    </recommendedName>
    <alternativeName>
        <fullName evidence="8">Adenylate kinase 3</fullName>
        <shortName evidence="8">AK 3</shortName>
    </alternativeName>
</protein>
<evidence type="ECO:0000256" key="7">
    <source>
        <dbReference type="ARBA" id="ARBA00023134"/>
    </source>
</evidence>
<keyword evidence="11" id="KW-1185">Reference proteome</keyword>
<dbReference type="EMBL" id="GAKP01000775">
    <property type="protein sequence ID" value="JAC58177.1"/>
    <property type="molecule type" value="Transcribed_RNA"/>
</dbReference>
<dbReference type="PRINTS" id="PR00094">
    <property type="entry name" value="ADENYLTKNASE"/>
</dbReference>
<dbReference type="AlphaFoldDB" id="A0A034WWK5"/>
<dbReference type="GO" id="GO:0004017">
    <property type="term" value="F:AMP kinase activity"/>
    <property type="evidence" value="ECO:0007669"/>
    <property type="project" value="InterPro"/>
</dbReference>
<dbReference type="GO" id="GO:0006172">
    <property type="term" value="P:ADP biosynthetic process"/>
    <property type="evidence" value="ECO:0007669"/>
    <property type="project" value="UniProtKB-UniRule"/>
</dbReference>
<evidence type="ECO:0000256" key="3">
    <source>
        <dbReference type="ARBA" id="ARBA00022679"/>
    </source>
</evidence>
<dbReference type="InterPro" id="IPR000850">
    <property type="entry name" value="Adenylat/UMP-CMP_kin"/>
</dbReference>
<dbReference type="GO" id="GO:0046039">
    <property type="term" value="P:GTP metabolic process"/>
    <property type="evidence" value="ECO:0007669"/>
    <property type="project" value="UniProtKB-UniRule"/>
</dbReference>
<proteinExistence type="inferred from homology"/>
<gene>
    <name evidence="10" type="primary">KAD3</name>
    <name evidence="8" type="synonym">Adk3</name>
    <name evidence="12 13 14" type="synonym">LOC105230259</name>
</gene>
<dbReference type="HAMAP" id="MF_00235">
    <property type="entry name" value="Adenylate_kinase_Adk"/>
    <property type="match status" value="1"/>
</dbReference>
<comment type="subcellular location">
    <subcellularLocation>
        <location evidence="1 8">Mitochondrion matrix</location>
    </subcellularLocation>
</comment>
<keyword evidence="2" id="KW-0597">Phosphoprotein</keyword>
<dbReference type="GO" id="GO:0046041">
    <property type="term" value="P:ITP metabolic process"/>
    <property type="evidence" value="ECO:0007669"/>
    <property type="project" value="UniProtKB-UniRule"/>
</dbReference>
<dbReference type="PROSITE" id="PS00113">
    <property type="entry name" value="ADENYLATE_KINASE"/>
    <property type="match status" value="1"/>
</dbReference>
<feature type="binding site" evidence="8">
    <location>
        <position position="170"/>
    </location>
    <ligand>
        <name>AMP</name>
        <dbReference type="ChEBI" id="CHEBI:456215"/>
    </ligand>
</feature>
<feature type="binding site" evidence="8">
    <location>
        <begin position="89"/>
        <end position="92"/>
    </location>
    <ligand>
        <name>AMP</name>
        <dbReference type="ChEBI" id="CHEBI:456215"/>
    </ligand>
</feature>
<keyword evidence="5 8" id="KW-0418">Kinase</keyword>
<feature type="binding site" evidence="8">
    <location>
        <position position="126"/>
    </location>
    <ligand>
        <name>GTP</name>
        <dbReference type="ChEBI" id="CHEBI:37565"/>
    </ligand>
</feature>
<dbReference type="Pfam" id="PF00406">
    <property type="entry name" value="ADK"/>
    <property type="match status" value="1"/>
</dbReference>
<dbReference type="InterPro" id="IPR027417">
    <property type="entry name" value="P-loop_NTPase"/>
</dbReference>
<evidence type="ECO:0000313" key="12">
    <source>
        <dbReference type="RefSeq" id="XP_011209242.1"/>
    </source>
</evidence>
<dbReference type="GO" id="GO:0046033">
    <property type="term" value="P:AMP metabolic process"/>
    <property type="evidence" value="ECO:0007669"/>
    <property type="project" value="UniProtKB-UniRule"/>
</dbReference>
<dbReference type="KEGG" id="bdr:105230259"/>
<sequence>MLTKVFRMVMLGAPASGKGTISKRIVDKFGFVHISPGDMLRLNVVHNTELGKKAKKFMNEGKLVPDDIVMKCVLSRITEVGNKSWMLDGFPRTLAQAERLSASEPLHAVINLEVPHDVIIERVKGRWIHLPSGRVYNVGFNDPKVPGKDDVTGEDLVQRDDDKPEVVARRLQVYEEMLRPVLDYYQKQELITNFKGRTTAEIWPQVEKFLLEKTRSAVAKRV</sequence>
<accession>A0A034WWK5</accession>
<keyword evidence="7 8" id="KW-0342">GTP-binding</keyword>
<dbReference type="PANTHER" id="PTHR23359">
    <property type="entry name" value="NUCLEOTIDE KINASE"/>
    <property type="match status" value="1"/>
</dbReference>